<dbReference type="SMR" id="A0A0B2QRL7"/>
<accession>A0A0B2QRL7</accession>
<reference evidence="5" key="1">
    <citation type="submission" date="2014-07" db="EMBL/GenBank/DDBJ databases">
        <title>Identification of a novel salt tolerance gene in wild soybean by whole-genome sequencing.</title>
        <authorList>
            <person name="Lam H.-M."/>
            <person name="Qi X."/>
            <person name="Li M.-W."/>
            <person name="Liu X."/>
            <person name="Xie M."/>
            <person name="Ni M."/>
            <person name="Xu X."/>
        </authorList>
    </citation>
    <scope>NUCLEOTIDE SEQUENCE [LARGE SCALE GENOMIC DNA]</scope>
    <source>
        <tissue evidence="5">Root</tissue>
    </source>
</reference>
<evidence type="ECO:0000313" key="5">
    <source>
        <dbReference type="EMBL" id="KHN24261.1"/>
    </source>
</evidence>
<name>A0A0B2QRL7_GLYSO</name>
<dbReference type="Proteomes" id="UP000053555">
    <property type="component" value="Unassembled WGS sequence"/>
</dbReference>
<keyword evidence="3" id="KW-0234">DNA repair</keyword>
<evidence type="ECO:0000256" key="4">
    <source>
        <dbReference type="ARBA" id="ARBA00023242"/>
    </source>
</evidence>
<proteinExistence type="predicted"/>
<evidence type="ECO:0000256" key="3">
    <source>
        <dbReference type="ARBA" id="ARBA00023204"/>
    </source>
</evidence>
<dbReference type="AlphaFoldDB" id="A0A0B2QRL7"/>
<dbReference type="EMBL" id="QZWG01000012">
    <property type="protein sequence ID" value="RZB75739.1"/>
    <property type="molecule type" value="Genomic_DNA"/>
</dbReference>
<gene>
    <name evidence="6" type="ORF">D0Y65_034293</name>
    <name evidence="5" type="ORF">glysoja_048847</name>
</gene>
<dbReference type="GO" id="GO:0000785">
    <property type="term" value="C:chromatin"/>
    <property type="evidence" value="ECO:0007669"/>
    <property type="project" value="TreeGrafter"/>
</dbReference>
<keyword evidence="7" id="KW-1185">Reference proteome</keyword>
<dbReference type="Gramene" id="XM_028337017.1">
    <property type="protein sequence ID" value="XP_028192818.1"/>
    <property type="gene ID" value="LOC114378426"/>
</dbReference>
<comment type="subcellular location">
    <subcellularLocation>
        <location evidence="1">Nucleus</location>
    </subcellularLocation>
</comment>
<protein>
    <submittedName>
        <fullName evidence="5 6">Sister chromatid cohesion protein PDS5-like B</fullName>
    </submittedName>
</protein>
<dbReference type="PANTHER" id="PTHR12663">
    <property type="entry name" value="ANDROGEN INDUCED INHIBITOR OF PROLIFERATION AS3 / PDS5-RELATED"/>
    <property type="match status" value="1"/>
</dbReference>
<keyword evidence="2" id="KW-0227">DNA damage</keyword>
<dbReference type="GO" id="GO:0006281">
    <property type="term" value="P:DNA repair"/>
    <property type="evidence" value="ECO:0007669"/>
    <property type="project" value="UniProtKB-KW"/>
</dbReference>
<evidence type="ECO:0000313" key="7">
    <source>
        <dbReference type="Proteomes" id="UP000289340"/>
    </source>
</evidence>
<sequence>MKPFFGAIVMPELLKHQDSDIKLIVAACLYEITQITAPEAPYNDDFLKDIFQLIVGTFSGLSNTSGSSFDQRVAILERVILNEVILFT</sequence>
<organism evidence="5">
    <name type="scientific">Glycine soja</name>
    <name type="common">Wild soybean</name>
    <dbReference type="NCBI Taxonomy" id="3848"/>
    <lineage>
        <taxon>Eukaryota</taxon>
        <taxon>Viridiplantae</taxon>
        <taxon>Streptophyta</taxon>
        <taxon>Embryophyta</taxon>
        <taxon>Tracheophyta</taxon>
        <taxon>Spermatophyta</taxon>
        <taxon>Magnoliopsida</taxon>
        <taxon>eudicotyledons</taxon>
        <taxon>Gunneridae</taxon>
        <taxon>Pentapetalae</taxon>
        <taxon>rosids</taxon>
        <taxon>fabids</taxon>
        <taxon>Fabales</taxon>
        <taxon>Fabaceae</taxon>
        <taxon>Papilionoideae</taxon>
        <taxon>50 kb inversion clade</taxon>
        <taxon>NPAAA clade</taxon>
        <taxon>indigoferoid/millettioid clade</taxon>
        <taxon>Phaseoleae</taxon>
        <taxon>Glycine</taxon>
        <taxon>Glycine subgen. Soja</taxon>
    </lineage>
</organism>
<dbReference type="EMBL" id="KN655565">
    <property type="protein sequence ID" value="KHN24261.1"/>
    <property type="molecule type" value="Genomic_DNA"/>
</dbReference>
<evidence type="ECO:0000256" key="2">
    <source>
        <dbReference type="ARBA" id="ARBA00022763"/>
    </source>
</evidence>
<dbReference type="GO" id="GO:0005634">
    <property type="term" value="C:nucleus"/>
    <property type="evidence" value="ECO:0007669"/>
    <property type="project" value="UniProtKB-SubCell"/>
</dbReference>
<dbReference type="PANTHER" id="PTHR12663:SF67">
    <property type="entry name" value="HEAT"/>
    <property type="match status" value="1"/>
</dbReference>
<dbReference type="Proteomes" id="UP000289340">
    <property type="component" value="Chromosome 12"/>
</dbReference>
<dbReference type="InterPro" id="IPR039776">
    <property type="entry name" value="Pds5"/>
</dbReference>
<evidence type="ECO:0000256" key="1">
    <source>
        <dbReference type="ARBA" id="ARBA00004123"/>
    </source>
</evidence>
<dbReference type="Pfam" id="PF20168">
    <property type="entry name" value="PDS5"/>
    <property type="match status" value="1"/>
</dbReference>
<evidence type="ECO:0000313" key="6">
    <source>
        <dbReference type="EMBL" id="RZB75739.1"/>
    </source>
</evidence>
<reference evidence="6 7" key="2">
    <citation type="submission" date="2018-09" db="EMBL/GenBank/DDBJ databases">
        <title>A high-quality reference genome of wild soybean provides a powerful tool to mine soybean genomes.</title>
        <authorList>
            <person name="Xie M."/>
            <person name="Chung C.Y.L."/>
            <person name="Li M.-W."/>
            <person name="Wong F.-L."/>
            <person name="Chan T.-F."/>
            <person name="Lam H.-M."/>
        </authorList>
    </citation>
    <scope>NUCLEOTIDE SEQUENCE [LARGE SCALE GENOMIC DNA]</scope>
    <source>
        <strain evidence="7">cv. W05</strain>
        <tissue evidence="6">Hypocotyl of etiolated seedlings</tissue>
    </source>
</reference>
<dbReference type="GO" id="GO:0007064">
    <property type="term" value="P:mitotic sister chromatid cohesion"/>
    <property type="evidence" value="ECO:0007669"/>
    <property type="project" value="InterPro"/>
</dbReference>
<keyword evidence="4" id="KW-0539">Nucleus</keyword>